<keyword evidence="2" id="KW-0378">Hydrolase</keyword>
<accession>A0A162IXZ1</accession>
<dbReference type="Proteomes" id="UP000075816">
    <property type="component" value="Unassembled WGS sequence"/>
</dbReference>
<dbReference type="EMBL" id="LVEA01000031">
    <property type="protein sequence ID" value="KYL04676.1"/>
    <property type="molecule type" value="Genomic_DNA"/>
</dbReference>
<keyword evidence="2" id="KW-0645">Protease</keyword>
<dbReference type="eggNOG" id="COG0826">
    <property type="taxonomic scope" value="Bacteria"/>
</dbReference>
<dbReference type="PROSITE" id="PS01276">
    <property type="entry name" value="PEPTIDASE_U32"/>
    <property type="match status" value="1"/>
</dbReference>
<dbReference type="InterPro" id="IPR051454">
    <property type="entry name" value="RNA/ubiquinone_mod_enzymes"/>
</dbReference>
<dbReference type="GO" id="GO:0006508">
    <property type="term" value="P:proteolysis"/>
    <property type="evidence" value="ECO:0007669"/>
    <property type="project" value="UniProtKB-KW"/>
</dbReference>
<dbReference type="InterPro" id="IPR001539">
    <property type="entry name" value="Peptidase_U32"/>
</dbReference>
<sequence length="722" mass="82944">MKIVAPAGNKERLYAAIKAGAEEIYMGLQGFGARRAAENFSVEEFIEALDYAHLRGSRIFLTLNTLMFQEEIEFLYLNLKKLYEHGLDAVIVQDLGLAYYLHQNFPDLELHGSTQLSVANHVEINFLQSIGFTRVVLPRELSFEEIKSIREHCSIELEVFVSGALCICYSGNCYLSSFLGGRSGNRGMCAQPCRKNYQINQKKKAYFLSPKDQLLEKEEIQKLKEIGIDSIKLEGRMKEANYVFATVQYYRNIIDNLSVEEKSSSLFNRGYSKGYFYQKTTEIMNPYFSSNLGERVGLIQGKEIHLEKEVILGDGFSYLSSSFEKLGGCYLNRIVVKGKQEKRKKAFKGEILILKELARGSKYLYRSYSKAIQDKIDFEKKQKEKRKEIIASFIGKIGKKAILSLQTDNEQGKEIIVTISSEVELETAKKKASTEEEIFQKIAELGNTSFVLKHADIDLEKNLFVPASLVKSLKRSAIEELEKKLLSSYLRISGPEWKLQSVLKEKIDTLEYYFIVRTKEQKKYLEEKGYSKILYRSYDIAREGELEKQSTNSLLAANLYQILKNQNSSGLLGNWNLNISNLYSFKCLECFPQLEILTLSPEMSFEKMKKIGATKQKKAILAYSKLRGMYIELDLTQGKNTVLENQEKDTFQVMTNDLGHTEVYLEKALNILSKQDLIKELGISVVIIEFTYEDLKEMELVLQELREQTGRYQAYNYERGVY</sequence>
<comment type="caution">
    <text evidence="2">The sequence shown here is derived from an EMBL/GenBank/DDBJ whole genome shotgun (WGS) entry which is preliminary data.</text>
</comment>
<evidence type="ECO:0000313" key="3">
    <source>
        <dbReference type="Proteomes" id="UP000075816"/>
    </source>
</evidence>
<dbReference type="PANTHER" id="PTHR30217">
    <property type="entry name" value="PEPTIDASE U32 FAMILY"/>
    <property type="match status" value="1"/>
</dbReference>
<reference evidence="2 3" key="1">
    <citation type="submission" date="2016-03" db="EMBL/GenBank/DDBJ databases">
        <title>Comparative genomics of human isolates of Fusobacterium necrophorum.</title>
        <authorList>
            <person name="Jensen A."/>
            <person name="Bank S."/>
            <person name="Andersen P.S."/>
            <person name="Kristensen L.H."/>
            <person name="Prag J."/>
        </authorList>
    </citation>
    <scope>NUCLEOTIDE SEQUENCE [LARGE SCALE GENOMIC DNA]</scope>
    <source>
        <strain evidence="2 3">LS_1264</strain>
    </source>
</reference>
<dbReference type="KEGG" id="fnf:BSQ88_03420"/>
<evidence type="ECO:0000259" key="1">
    <source>
        <dbReference type="Pfam" id="PF12392"/>
    </source>
</evidence>
<dbReference type="RefSeq" id="WP_062624726.1">
    <property type="nucleotide sequence ID" value="NZ_CAXOUM010000022.1"/>
</dbReference>
<dbReference type="Pfam" id="PF01136">
    <property type="entry name" value="Peptidase_U32"/>
    <property type="match status" value="1"/>
</dbReference>
<dbReference type="InterPro" id="IPR020988">
    <property type="entry name" value="Pept_U32_collagenase"/>
</dbReference>
<dbReference type="PANTHER" id="PTHR30217:SF10">
    <property type="entry name" value="23S RRNA 5-HYDROXYCYTIDINE C2501 SYNTHASE"/>
    <property type="match status" value="1"/>
</dbReference>
<evidence type="ECO:0000313" key="2">
    <source>
        <dbReference type="EMBL" id="KYL04676.1"/>
    </source>
</evidence>
<dbReference type="AlphaFoldDB" id="A0A162IXZ1"/>
<protein>
    <submittedName>
        <fullName evidence="2">Protease</fullName>
    </submittedName>
</protein>
<dbReference type="Pfam" id="PF12392">
    <property type="entry name" value="DUF3656"/>
    <property type="match status" value="1"/>
</dbReference>
<organism evidence="2 3">
    <name type="scientific">Fusobacterium necrophorum subsp. funduliforme</name>
    <dbReference type="NCBI Taxonomy" id="143387"/>
    <lineage>
        <taxon>Bacteria</taxon>
        <taxon>Fusobacteriati</taxon>
        <taxon>Fusobacteriota</taxon>
        <taxon>Fusobacteriia</taxon>
        <taxon>Fusobacteriales</taxon>
        <taxon>Fusobacteriaceae</taxon>
        <taxon>Fusobacterium</taxon>
    </lineage>
</organism>
<gene>
    <name evidence="2" type="ORF">A2J07_05055</name>
</gene>
<proteinExistence type="predicted"/>
<name>A0A162IXZ1_9FUSO</name>
<dbReference type="GO" id="GO:0008233">
    <property type="term" value="F:peptidase activity"/>
    <property type="evidence" value="ECO:0007669"/>
    <property type="project" value="UniProtKB-KW"/>
</dbReference>
<feature type="domain" description="Peptidase U32 collagenase" evidence="1">
    <location>
        <begin position="364"/>
        <end position="485"/>
    </location>
</feature>